<dbReference type="EnsemblMetazoa" id="XM_029487602.1">
    <property type="protein sequence ID" value="XP_029343462.1"/>
    <property type="gene ID" value="LOC100573794"/>
</dbReference>
<dbReference type="KEGG" id="api:100573794"/>
<dbReference type="GeneID" id="100573794"/>
<name>A0A8R2NPR8_ACYPI</name>
<accession>A0A8R2NPR8</accession>
<dbReference type="AlphaFoldDB" id="A0A8R2NPR8"/>
<sequence length="627" mass="72943">MDNFGTRMIISHNGTPPIDNNITDNTPTCSLIPLGSDKDNKVKLNNSQLLSTDGWENYQKELIQLCFEFWEVNETQVKVNNSLPSDSVSELQTPSSLFADSYHRNVIKFESKATIDNVIISDKVQNEECAEINDNSLINKYEDDPGIQEFSKAINTNADGNTNENSSTILDNRINTRTKKKLKKFSFYKNTSKHVKPSKKVQPLIFDGYTSCTLEDLWKYKKWLDSVDKVKKYNPDIDIKDGNIKENEYSDKVNCDKINDCNTYSLDFEAKEMEQKVRKLVESLNEKDKLFSSMGINEQSTKFGSSNKFKYFFKNAFRGNQNEFDTQILDDYTKFINHKLHTWQSLLNCLEDIRQRKSSKIKMCNPSEDPIKYRFSEINYHDFKVTDDYDDNNSKFVEINDNFSEMGKLKKNKFLKLLNKTKSTMDMRTLVKRTTERNSIDSIRMNNYQCISNPTIDGKIHKMDTEIISKNKNLKFLGQIRKSLSDTDLPVMASDYDKSKQIGNKTIRINGKKIITETSMTDEEYNRRWDGVTRELWEERQECFQTAVARLEYVGSTFNEQCRLDGLKTLCKVDVLASFGYSAEAVDLFVSTLPLSMNPDLMIRKAEAAYDWRFFCHLSMWRYSYKD</sequence>
<proteinExistence type="predicted"/>
<reference evidence="2" key="1">
    <citation type="submission" date="2010-06" db="EMBL/GenBank/DDBJ databases">
        <authorList>
            <person name="Jiang H."/>
            <person name="Abraham K."/>
            <person name="Ali S."/>
            <person name="Alsbrooks S.L."/>
            <person name="Anim B.N."/>
            <person name="Anosike U.S."/>
            <person name="Attaway T."/>
            <person name="Bandaranaike D.P."/>
            <person name="Battles P.K."/>
            <person name="Bell S.N."/>
            <person name="Bell A.V."/>
            <person name="Beltran B."/>
            <person name="Bickham C."/>
            <person name="Bustamante Y."/>
            <person name="Caleb T."/>
            <person name="Canada A."/>
            <person name="Cardenas V."/>
            <person name="Carter K."/>
            <person name="Chacko J."/>
            <person name="Chandrabose M.N."/>
            <person name="Chavez D."/>
            <person name="Chavez A."/>
            <person name="Chen L."/>
            <person name="Chu H.-S."/>
            <person name="Claassen K.J."/>
            <person name="Cockrell R."/>
            <person name="Collins M."/>
            <person name="Cooper J.A."/>
            <person name="Cree A."/>
            <person name="Curry S.M."/>
            <person name="Da Y."/>
            <person name="Dao M.D."/>
            <person name="Das B."/>
            <person name="Davila M.-L."/>
            <person name="Davy-Carroll L."/>
            <person name="Denson S."/>
            <person name="Dinh H."/>
            <person name="Ebong V.E."/>
            <person name="Edwards J.R."/>
            <person name="Egan A."/>
            <person name="El-Daye J."/>
            <person name="Escobedo L."/>
            <person name="Fernandez S."/>
            <person name="Fernando P.R."/>
            <person name="Flagg N."/>
            <person name="Forbes L.D."/>
            <person name="Fowler R.G."/>
            <person name="Fu Q."/>
            <person name="Gabisi R.A."/>
            <person name="Ganer J."/>
            <person name="Garbino Pronczuk A."/>
            <person name="Garcia R.M."/>
            <person name="Garner T."/>
            <person name="Garrett T.E."/>
            <person name="Gonzalez D.A."/>
            <person name="Hamid H."/>
            <person name="Hawkins E.S."/>
            <person name="Hirani K."/>
            <person name="Hogues M.E."/>
            <person name="Hollins B."/>
            <person name="Hsiao C.-H."/>
            <person name="Jabil R."/>
            <person name="James M.L."/>
            <person name="Jhangiani S.N."/>
            <person name="Johnson B."/>
            <person name="Johnson Q."/>
            <person name="Joshi V."/>
            <person name="Kalu J.B."/>
            <person name="Kam C."/>
            <person name="Kashfia A."/>
            <person name="Keebler J."/>
            <person name="Kisamo H."/>
            <person name="Kovar C.L."/>
            <person name="Lago L.A."/>
            <person name="Lai C.-Y."/>
            <person name="Laidlaw J."/>
            <person name="Lara F."/>
            <person name="Le T.-K."/>
            <person name="Lee S.L."/>
            <person name="Legall F.H."/>
            <person name="Lemon S.J."/>
            <person name="Lewis L.R."/>
            <person name="Li B."/>
            <person name="Liu Y."/>
            <person name="Liu Y.-S."/>
            <person name="Lopez J."/>
            <person name="Lozado R.J."/>
            <person name="Lu J."/>
            <person name="Madu R.C."/>
            <person name="Maheshwari M."/>
            <person name="Maheshwari R."/>
            <person name="Malloy K."/>
            <person name="Martinez E."/>
            <person name="Mathew T."/>
            <person name="Mercado I.C."/>
            <person name="Mercado C."/>
            <person name="Meyer B."/>
            <person name="Montgomery K."/>
            <person name="Morgan M.B."/>
            <person name="Munidasa M."/>
            <person name="Nazareth L.V."/>
            <person name="Nelson J."/>
            <person name="Ng B.M."/>
            <person name="Nguyen N.B."/>
            <person name="Nguyen P.Q."/>
            <person name="Nguyen T."/>
            <person name="Obregon M."/>
            <person name="Okwuonu G.O."/>
            <person name="Onwere C.G."/>
            <person name="Orozco G."/>
            <person name="Parra A."/>
            <person name="Patel S."/>
            <person name="Patil S."/>
            <person name="Perez A."/>
            <person name="Perez Y."/>
            <person name="Pham C."/>
            <person name="Primus E.L."/>
            <person name="Pu L.-L."/>
            <person name="Puazo M."/>
            <person name="Qin X."/>
            <person name="Quiroz J.B."/>
            <person name="Reese J."/>
            <person name="Richards S."/>
            <person name="Rives C.M."/>
            <person name="Robberts R."/>
            <person name="Ruiz S.J."/>
            <person name="Ruiz M.J."/>
            <person name="Santibanez J."/>
            <person name="Schneider B.W."/>
            <person name="Sisson I."/>
            <person name="Smith M."/>
            <person name="Sodergren E."/>
            <person name="Song X.-Z."/>
            <person name="Song B.B."/>
            <person name="Summersgill H."/>
            <person name="Thelus R."/>
            <person name="Thornton R.D."/>
            <person name="Trejos Z.Y."/>
            <person name="Usmani K."/>
            <person name="Vattathil S."/>
            <person name="Villasana D."/>
            <person name="Walker D.L."/>
            <person name="Wang S."/>
            <person name="Wang K."/>
            <person name="White C.S."/>
            <person name="Williams A.C."/>
            <person name="Williamson J."/>
            <person name="Wilson K."/>
            <person name="Woghiren I.O."/>
            <person name="Woodworth J.R."/>
            <person name="Worley K.C."/>
            <person name="Wright R.A."/>
            <person name="Wu W."/>
            <person name="Young L."/>
            <person name="Zhang L."/>
            <person name="Zhang J."/>
            <person name="Zhu Y."/>
            <person name="Muzny D.M."/>
            <person name="Weinstock G."/>
            <person name="Gibbs R.A."/>
        </authorList>
    </citation>
    <scope>NUCLEOTIDE SEQUENCE [LARGE SCALE GENOMIC DNA]</scope>
    <source>
        <strain evidence="2">LSR1</strain>
    </source>
</reference>
<protein>
    <submittedName>
        <fullName evidence="1">Uncharacterized protein</fullName>
    </submittedName>
</protein>
<reference evidence="1" key="2">
    <citation type="submission" date="2022-06" db="UniProtKB">
        <authorList>
            <consortium name="EnsemblMetazoa"/>
        </authorList>
    </citation>
    <scope>IDENTIFICATION</scope>
</reference>
<dbReference type="EnsemblMetazoa" id="XM_003241565.4">
    <property type="protein sequence ID" value="XP_003241613.1"/>
    <property type="gene ID" value="LOC100573794"/>
</dbReference>
<organism evidence="1 2">
    <name type="scientific">Acyrthosiphon pisum</name>
    <name type="common">Pea aphid</name>
    <dbReference type="NCBI Taxonomy" id="7029"/>
    <lineage>
        <taxon>Eukaryota</taxon>
        <taxon>Metazoa</taxon>
        <taxon>Ecdysozoa</taxon>
        <taxon>Arthropoda</taxon>
        <taxon>Hexapoda</taxon>
        <taxon>Insecta</taxon>
        <taxon>Pterygota</taxon>
        <taxon>Neoptera</taxon>
        <taxon>Paraneoptera</taxon>
        <taxon>Hemiptera</taxon>
        <taxon>Sternorrhyncha</taxon>
        <taxon>Aphidomorpha</taxon>
        <taxon>Aphidoidea</taxon>
        <taxon>Aphididae</taxon>
        <taxon>Macrosiphini</taxon>
        <taxon>Acyrthosiphon</taxon>
    </lineage>
</organism>
<evidence type="ECO:0000313" key="1">
    <source>
        <dbReference type="EnsemblMetazoa" id="XP_029343462.1"/>
    </source>
</evidence>
<evidence type="ECO:0000313" key="2">
    <source>
        <dbReference type="Proteomes" id="UP000007819"/>
    </source>
</evidence>
<dbReference type="Proteomes" id="UP000007819">
    <property type="component" value="Chromosome A1"/>
</dbReference>
<dbReference type="OrthoDB" id="6621263at2759"/>
<dbReference type="RefSeq" id="XP_003241613.1">
    <property type="nucleotide sequence ID" value="XM_003241565.3"/>
</dbReference>
<keyword evidence="2" id="KW-1185">Reference proteome</keyword>